<dbReference type="EC" id="3.5.2.2" evidence="7"/>
<reference evidence="7 8" key="1">
    <citation type="submission" date="2020-07" db="EMBL/GenBank/DDBJ databases">
        <title>Genomic Encyclopedia of Type Strains, Phase IV (KMG-V): Genome sequencing to study the core and pangenomes of soil and plant-associated prokaryotes.</title>
        <authorList>
            <person name="Whitman W."/>
        </authorList>
    </citation>
    <scope>NUCLEOTIDE SEQUENCE [LARGE SCALE GENOMIC DNA]</scope>
    <source>
        <strain evidence="7 8">X4EP2</strain>
    </source>
</reference>
<evidence type="ECO:0000256" key="2">
    <source>
        <dbReference type="ARBA" id="ARBA00008829"/>
    </source>
</evidence>
<dbReference type="FunFam" id="3.20.20.140:FF:000076">
    <property type="entry name" value="Dihydropyrimidinase like 2"/>
    <property type="match status" value="1"/>
</dbReference>
<dbReference type="EMBL" id="JACCCW010000002">
    <property type="protein sequence ID" value="NYF80078.1"/>
    <property type="molecule type" value="Genomic_DNA"/>
</dbReference>
<dbReference type="CDD" id="cd01314">
    <property type="entry name" value="D-HYD"/>
    <property type="match status" value="1"/>
</dbReference>
<evidence type="ECO:0000256" key="3">
    <source>
        <dbReference type="ARBA" id="ARBA00022723"/>
    </source>
</evidence>
<evidence type="ECO:0000313" key="8">
    <source>
        <dbReference type="Proteomes" id="UP000589520"/>
    </source>
</evidence>
<dbReference type="GO" id="GO:0005829">
    <property type="term" value="C:cytosol"/>
    <property type="evidence" value="ECO:0007669"/>
    <property type="project" value="TreeGrafter"/>
</dbReference>
<keyword evidence="3" id="KW-0479">Metal-binding</keyword>
<sequence length="467" mass="51192">MGLVIRNGEVITDTERYHADLYIEDEVITRIGKDLAVPDGTEVIDATDKFVFPGFIDPHVHIYLPFMGTFAKDTYETASVAALIGGTTSLIEMCCPSRQEDALEGYELWKSKAADHSACDYGFHMAVTRFDAQTEQQLRQIVDDGTTSFKIFLSYKNFFGVDDGEMYQTLKLAKELGVIVTAHCENAELVSRLQQELLAQGKTGPEWHEPSRPETVEAEGTTRFATFLETTGAAGYIVHLSCAPALKAAVEARARGVKLSVESVLPHFLLDKTYAERKGVEGLKHVMSPPLRDKSNQAVLWSALERGDVDTVGTDHCPFDLDQKRMGEGNFTLIPNGIPGVEDRVNLIYTYGVKRGGLSLNRFVDALSTRAAKLFGLYPRKGAIAVGGDADLVIFDPQYRGVISAKTHHMNNDYSGFEGFEIEGRPSVVTVRGKVQVKDGTFVGQQGIGRFLRREVASAASGEAHAG</sequence>
<feature type="domain" description="Amidohydrolase-related" evidence="6">
    <location>
        <begin position="50"/>
        <end position="434"/>
    </location>
</feature>
<dbReference type="NCBIfam" id="TIGR02033">
    <property type="entry name" value="D-hydantoinase"/>
    <property type="match status" value="1"/>
</dbReference>
<accession>A0A7Y9PHM7</accession>
<dbReference type="GO" id="GO:0046872">
    <property type="term" value="F:metal ion binding"/>
    <property type="evidence" value="ECO:0007669"/>
    <property type="project" value="UniProtKB-KW"/>
</dbReference>
<evidence type="ECO:0000313" key="7">
    <source>
        <dbReference type="EMBL" id="NYF80078.1"/>
    </source>
</evidence>
<evidence type="ECO:0000256" key="4">
    <source>
        <dbReference type="ARBA" id="ARBA00022801"/>
    </source>
</evidence>
<dbReference type="AlphaFoldDB" id="A0A7Y9PHM7"/>
<dbReference type="Pfam" id="PF01979">
    <property type="entry name" value="Amidohydro_1"/>
    <property type="match status" value="1"/>
</dbReference>
<dbReference type="InterPro" id="IPR050378">
    <property type="entry name" value="Metallo-dep_Hydrolases_sf"/>
</dbReference>
<dbReference type="Proteomes" id="UP000589520">
    <property type="component" value="Unassembled WGS sequence"/>
</dbReference>
<proteinExistence type="inferred from homology"/>
<gene>
    <name evidence="7" type="ORF">HDF17_002398</name>
</gene>
<comment type="caution">
    <text evidence="7">The sequence shown here is derived from an EMBL/GenBank/DDBJ whole genome shotgun (WGS) entry which is preliminary data.</text>
</comment>
<evidence type="ECO:0000256" key="5">
    <source>
        <dbReference type="PIRSR" id="PIRSR611778-50"/>
    </source>
</evidence>
<comment type="cofactor">
    <cofactor evidence="1">
        <name>Zn(2+)</name>
        <dbReference type="ChEBI" id="CHEBI:29105"/>
    </cofactor>
</comment>
<dbReference type="InterPro" id="IPR011778">
    <property type="entry name" value="Hydantoinase/dihydroPyrase"/>
</dbReference>
<dbReference type="Gene3D" id="3.20.20.140">
    <property type="entry name" value="Metal-dependent hydrolases"/>
    <property type="match status" value="1"/>
</dbReference>
<dbReference type="Gene3D" id="2.30.40.10">
    <property type="entry name" value="Urease, subunit C, domain 1"/>
    <property type="match status" value="1"/>
</dbReference>
<dbReference type="RefSeq" id="WP_179491191.1">
    <property type="nucleotide sequence ID" value="NZ_JACCCW010000002.1"/>
</dbReference>
<comment type="similarity">
    <text evidence="2">Belongs to the metallo-dependent hydrolases superfamily. Hydantoinase/dihydropyrimidinase family.</text>
</comment>
<name>A0A7Y9PHM7_9BACT</name>
<dbReference type="InterPro" id="IPR006680">
    <property type="entry name" value="Amidohydro-rel"/>
</dbReference>
<feature type="modified residue" description="N6-carboxylysine" evidence="5">
    <location>
        <position position="150"/>
    </location>
</feature>
<keyword evidence="8" id="KW-1185">Reference proteome</keyword>
<organism evidence="7 8">
    <name type="scientific">Granulicella arctica</name>
    <dbReference type="NCBI Taxonomy" id="940613"/>
    <lineage>
        <taxon>Bacteria</taxon>
        <taxon>Pseudomonadati</taxon>
        <taxon>Acidobacteriota</taxon>
        <taxon>Terriglobia</taxon>
        <taxon>Terriglobales</taxon>
        <taxon>Acidobacteriaceae</taxon>
        <taxon>Granulicella</taxon>
    </lineage>
</organism>
<comment type="PTM">
    <text evidence="5">Carbamylation allows a single lysine to coordinate two divalent metal cations.</text>
</comment>
<dbReference type="SUPFAM" id="SSF51556">
    <property type="entry name" value="Metallo-dependent hydrolases"/>
    <property type="match status" value="1"/>
</dbReference>
<dbReference type="InterPro" id="IPR011059">
    <property type="entry name" value="Metal-dep_hydrolase_composite"/>
</dbReference>
<evidence type="ECO:0000259" key="6">
    <source>
        <dbReference type="Pfam" id="PF01979"/>
    </source>
</evidence>
<protein>
    <submittedName>
        <fullName evidence="7">Dihydropyrimidinase</fullName>
        <ecNumber evidence="7">3.5.2.2</ecNumber>
    </submittedName>
</protein>
<dbReference type="InterPro" id="IPR032466">
    <property type="entry name" value="Metal_Hydrolase"/>
</dbReference>
<dbReference type="PANTHER" id="PTHR11647">
    <property type="entry name" value="HYDRANTOINASE/DIHYDROPYRIMIDINASE FAMILY MEMBER"/>
    <property type="match status" value="1"/>
</dbReference>
<dbReference type="PANTHER" id="PTHR11647:SF1">
    <property type="entry name" value="COLLAPSIN RESPONSE MEDIATOR PROTEIN"/>
    <property type="match status" value="1"/>
</dbReference>
<evidence type="ECO:0000256" key="1">
    <source>
        <dbReference type="ARBA" id="ARBA00001947"/>
    </source>
</evidence>
<dbReference type="SUPFAM" id="SSF51338">
    <property type="entry name" value="Composite domain of metallo-dependent hydrolases"/>
    <property type="match status" value="2"/>
</dbReference>
<keyword evidence="4 7" id="KW-0378">Hydrolase</keyword>
<dbReference type="GO" id="GO:0004157">
    <property type="term" value="F:dihydropyrimidinase activity"/>
    <property type="evidence" value="ECO:0007669"/>
    <property type="project" value="UniProtKB-EC"/>
</dbReference>